<name>A0ABT5WLG4_9SPHN</name>
<protein>
    <recommendedName>
        <fullName evidence="5">DUF2502 domain-containing protein</fullName>
    </recommendedName>
</protein>
<keyword evidence="2" id="KW-0732">Signal</keyword>
<keyword evidence="1" id="KW-0812">Transmembrane</keyword>
<evidence type="ECO:0000256" key="2">
    <source>
        <dbReference type="SAM" id="SignalP"/>
    </source>
</evidence>
<evidence type="ECO:0000313" key="3">
    <source>
        <dbReference type="EMBL" id="MDE8650870.1"/>
    </source>
</evidence>
<dbReference type="Proteomes" id="UP001216253">
    <property type="component" value="Unassembled WGS sequence"/>
</dbReference>
<keyword evidence="1" id="KW-0472">Membrane</keyword>
<feature type="transmembrane region" description="Helical" evidence="1">
    <location>
        <begin position="36"/>
        <end position="54"/>
    </location>
</feature>
<sequence>MNLFQKGILATTLAATALATTAPAMARDYRDNDNTAAVAIGAGVIGLALGAIIASSDDNDRDRYDNRYYVRDGWYYNNGQYYDRSGHRYDRNDWQRRYGNAGNRDHDRNWQRNDDRRADYGRDRDYYQRRGY</sequence>
<dbReference type="RefSeq" id="WP_275226949.1">
    <property type="nucleotide sequence ID" value="NZ_JARESE010000010.1"/>
</dbReference>
<accession>A0ABT5WLG4</accession>
<keyword evidence="4" id="KW-1185">Reference proteome</keyword>
<evidence type="ECO:0000313" key="4">
    <source>
        <dbReference type="Proteomes" id="UP001216253"/>
    </source>
</evidence>
<feature type="chain" id="PRO_5046390245" description="DUF2502 domain-containing protein" evidence="2">
    <location>
        <begin position="27"/>
        <end position="132"/>
    </location>
</feature>
<reference evidence="3 4" key="1">
    <citation type="submission" date="2023-03" db="EMBL/GenBank/DDBJ databases">
        <title>NovoSphingobium album sp. nov. isolated from polycyclic aromatic hydrocarbons- and heavy-metal polluted soil.</title>
        <authorList>
            <person name="Liu Z."/>
            <person name="Wang K."/>
        </authorList>
    </citation>
    <scope>NUCLEOTIDE SEQUENCE [LARGE SCALE GENOMIC DNA]</scope>
    <source>
        <strain evidence="3 4">H3SJ31-1</strain>
    </source>
</reference>
<organism evidence="3 4">
    <name type="scientific">Novosphingobium album</name>
    <name type="common">ex Liu et al. 2023</name>
    <dbReference type="NCBI Taxonomy" id="3031130"/>
    <lineage>
        <taxon>Bacteria</taxon>
        <taxon>Pseudomonadati</taxon>
        <taxon>Pseudomonadota</taxon>
        <taxon>Alphaproteobacteria</taxon>
        <taxon>Sphingomonadales</taxon>
        <taxon>Sphingomonadaceae</taxon>
        <taxon>Novosphingobium</taxon>
    </lineage>
</organism>
<gene>
    <name evidence="3" type="ORF">PYV00_03935</name>
</gene>
<keyword evidence="1" id="KW-1133">Transmembrane helix</keyword>
<feature type="signal peptide" evidence="2">
    <location>
        <begin position="1"/>
        <end position="26"/>
    </location>
</feature>
<dbReference type="EMBL" id="JARESE010000010">
    <property type="protein sequence ID" value="MDE8650870.1"/>
    <property type="molecule type" value="Genomic_DNA"/>
</dbReference>
<comment type="caution">
    <text evidence="3">The sequence shown here is derived from an EMBL/GenBank/DDBJ whole genome shotgun (WGS) entry which is preliminary data.</text>
</comment>
<evidence type="ECO:0000256" key="1">
    <source>
        <dbReference type="SAM" id="Phobius"/>
    </source>
</evidence>
<evidence type="ECO:0008006" key="5">
    <source>
        <dbReference type="Google" id="ProtNLM"/>
    </source>
</evidence>
<proteinExistence type="predicted"/>